<sequence>MEFTVDAIILLFLLTNNIYLVGGDIAYERNCSDTDPYPHDIPLDAERITILHLNVDRVDYIEEFPNLTSYQIDISTLSQFPDLANVSATLTELTITSSRLSTIPVDLMIIMPLVNYIDLSYNRITCIPDLTTIFPGLQILSVYANQIVRMNRSTAITVYVSENEMSVVPNFTNVGDEFYLLDIRNNSIASVTEGTFPLMPNIYKLDLGVNKLTNFPVLHNVTSVYRLYLHSNQISSVPELPHVPNLDKLTLYDNKLTDQRNFYKKLSTPWFCPLTVMSPTITRSKITCAASCLMKERCLIFHFKNNICVTTKANGSSYISDFPQYTDWNVFSE</sequence>
<reference evidence="4" key="1">
    <citation type="journal article" date="2023" name="Mol. Biol. Evol.">
        <title>Third-Generation Sequencing Reveals the Adaptive Role of the Epigenome in Three Deep-Sea Polychaetes.</title>
        <authorList>
            <person name="Perez M."/>
            <person name="Aroh O."/>
            <person name="Sun Y."/>
            <person name="Lan Y."/>
            <person name="Juniper S.K."/>
            <person name="Young C.R."/>
            <person name="Angers B."/>
            <person name="Qian P.Y."/>
        </authorList>
    </citation>
    <scope>NUCLEOTIDE SEQUENCE</scope>
    <source>
        <strain evidence="4">P08H-3</strain>
    </source>
</reference>
<dbReference type="AlphaFoldDB" id="A0AAD9IST7"/>
<feature type="signal peptide" evidence="3">
    <location>
        <begin position="1"/>
        <end position="23"/>
    </location>
</feature>
<keyword evidence="5" id="KW-1185">Reference proteome</keyword>
<dbReference type="SUPFAM" id="SSF52058">
    <property type="entry name" value="L domain-like"/>
    <property type="match status" value="1"/>
</dbReference>
<organism evidence="4 5">
    <name type="scientific">Paralvinella palmiformis</name>
    <dbReference type="NCBI Taxonomy" id="53620"/>
    <lineage>
        <taxon>Eukaryota</taxon>
        <taxon>Metazoa</taxon>
        <taxon>Spiralia</taxon>
        <taxon>Lophotrochozoa</taxon>
        <taxon>Annelida</taxon>
        <taxon>Polychaeta</taxon>
        <taxon>Sedentaria</taxon>
        <taxon>Canalipalpata</taxon>
        <taxon>Terebellida</taxon>
        <taxon>Terebelliformia</taxon>
        <taxon>Alvinellidae</taxon>
        <taxon>Paralvinella</taxon>
    </lineage>
</organism>
<gene>
    <name evidence="4" type="ORF">LSH36_1506g00003</name>
</gene>
<evidence type="ECO:0000256" key="3">
    <source>
        <dbReference type="SAM" id="SignalP"/>
    </source>
</evidence>
<dbReference type="InterPro" id="IPR050333">
    <property type="entry name" value="SLRP"/>
</dbReference>
<evidence type="ECO:0000313" key="4">
    <source>
        <dbReference type="EMBL" id="KAK2140044.1"/>
    </source>
</evidence>
<dbReference type="PROSITE" id="PS51450">
    <property type="entry name" value="LRR"/>
    <property type="match status" value="1"/>
</dbReference>
<keyword evidence="3" id="KW-0732">Signal</keyword>
<dbReference type="PANTHER" id="PTHR45712:SF31">
    <property type="entry name" value="PODOCAN"/>
    <property type="match status" value="1"/>
</dbReference>
<evidence type="ECO:0000256" key="1">
    <source>
        <dbReference type="ARBA" id="ARBA00022614"/>
    </source>
</evidence>
<dbReference type="EMBL" id="JAODUP010001505">
    <property type="protein sequence ID" value="KAK2140044.1"/>
    <property type="molecule type" value="Genomic_DNA"/>
</dbReference>
<dbReference type="PANTHER" id="PTHR45712">
    <property type="entry name" value="AGAP008170-PA"/>
    <property type="match status" value="1"/>
</dbReference>
<keyword evidence="2" id="KW-0677">Repeat</keyword>
<accession>A0AAD9IST7</accession>
<proteinExistence type="predicted"/>
<dbReference type="Proteomes" id="UP001208570">
    <property type="component" value="Unassembled WGS sequence"/>
</dbReference>
<dbReference type="InterPro" id="IPR001611">
    <property type="entry name" value="Leu-rich_rpt"/>
</dbReference>
<dbReference type="Gene3D" id="3.80.10.10">
    <property type="entry name" value="Ribonuclease Inhibitor"/>
    <property type="match status" value="1"/>
</dbReference>
<dbReference type="Pfam" id="PF13855">
    <property type="entry name" value="LRR_8"/>
    <property type="match status" value="1"/>
</dbReference>
<evidence type="ECO:0000313" key="5">
    <source>
        <dbReference type="Proteomes" id="UP001208570"/>
    </source>
</evidence>
<comment type="caution">
    <text evidence="4">The sequence shown here is derived from an EMBL/GenBank/DDBJ whole genome shotgun (WGS) entry which is preliminary data.</text>
</comment>
<feature type="chain" id="PRO_5042152512" evidence="3">
    <location>
        <begin position="24"/>
        <end position="333"/>
    </location>
</feature>
<evidence type="ECO:0000256" key="2">
    <source>
        <dbReference type="ARBA" id="ARBA00022737"/>
    </source>
</evidence>
<dbReference type="InterPro" id="IPR032675">
    <property type="entry name" value="LRR_dom_sf"/>
</dbReference>
<keyword evidence="1" id="KW-0433">Leucine-rich repeat</keyword>
<dbReference type="GO" id="GO:0005615">
    <property type="term" value="C:extracellular space"/>
    <property type="evidence" value="ECO:0007669"/>
    <property type="project" value="TreeGrafter"/>
</dbReference>
<protein>
    <submittedName>
        <fullName evidence="4">Uncharacterized protein</fullName>
    </submittedName>
</protein>
<name>A0AAD9IST7_9ANNE</name>